<dbReference type="GO" id="GO:0004088">
    <property type="term" value="F:carbamoyl-phosphate synthase (glutamine-hydrolyzing) activity"/>
    <property type="evidence" value="ECO:0007669"/>
    <property type="project" value="UniProtKB-UniRule"/>
</dbReference>
<proteinExistence type="inferred from homology"/>
<evidence type="ECO:0000256" key="11">
    <source>
        <dbReference type="HAMAP-Rule" id="MF_01209"/>
    </source>
</evidence>
<dbReference type="PROSITE" id="PS51273">
    <property type="entry name" value="GATASE_TYPE_1"/>
    <property type="match status" value="1"/>
</dbReference>
<evidence type="ECO:0000259" key="12">
    <source>
        <dbReference type="SMART" id="SM01097"/>
    </source>
</evidence>
<feature type="active site" description="Nucleophile" evidence="11">
    <location>
        <position position="247"/>
    </location>
</feature>
<feature type="region of interest" description="CPSase" evidence="11">
    <location>
        <begin position="1"/>
        <end position="171"/>
    </location>
</feature>
<evidence type="ECO:0000256" key="8">
    <source>
        <dbReference type="ARBA" id="ARBA00022975"/>
    </source>
</evidence>
<dbReference type="AlphaFoldDB" id="A0A1G6HTE4"/>
<feature type="active site" evidence="11">
    <location>
        <position position="332"/>
    </location>
</feature>
<comment type="catalytic activity">
    <reaction evidence="10 11">
        <text>L-glutamine + H2O = L-glutamate + NH4(+)</text>
        <dbReference type="Rhea" id="RHEA:15889"/>
        <dbReference type="ChEBI" id="CHEBI:15377"/>
        <dbReference type="ChEBI" id="CHEBI:28938"/>
        <dbReference type="ChEBI" id="CHEBI:29985"/>
        <dbReference type="ChEBI" id="CHEBI:58359"/>
    </reaction>
</comment>
<feature type="binding site" evidence="11">
    <location>
        <position position="292"/>
    </location>
    <ligand>
        <name>L-glutamine</name>
        <dbReference type="ChEBI" id="CHEBI:58359"/>
    </ligand>
</feature>
<dbReference type="Proteomes" id="UP000199387">
    <property type="component" value="Unassembled WGS sequence"/>
</dbReference>
<comment type="catalytic activity">
    <reaction evidence="9 11">
        <text>hydrogencarbonate + L-glutamine + 2 ATP + H2O = carbamoyl phosphate + L-glutamate + 2 ADP + phosphate + 2 H(+)</text>
        <dbReference type="Rhea" id="RHEA:18633"/>
        <dbReference type="ChEBI" id="CHEBI:15377"/>
        <dbReference type="ChEBI" id="CHEBI:15378"/>
        <dbReference type="ChEBI" id="CHEBI:17544"/>
        <dbReference type="ChEBI" id="CHEBI:29985"/>
        <dbReference type="ChEBI" id="CHEBI:30616"/>
        <dbReference type="ChEBI" id="CHEBI:43474"/>
        <dbReference type="ChEBI" id="CHEBI:58228"/>
        <dbReference type="ChEBI" id="CHEBI:58359"/>
        <dbReference type="ChEBI" id="CHEBI:456216"/>
        <dbReference type="EC" id="6.3.5.5"/>
    </reaction>
</comment>
<dbReference type="Pfam" id="PF00988">
    <property type="entry name" value="CPSase_sm_chain"/>
    <property type="match status" value="1"/>
</dbReference>
<gene>
    <name evidence="11" type="primary">carA</name>
    <name evidence="13" type="ORF">SAMN04488112_101210</name>
</gene>
<dbReference type="PANTHER" id="PTHR43418:SF7">
    <property type="entry name" value="CARBAMOYL-PHOSPHATE SYNTHASE SMALL CHAIN"/>
    <property type="match status" value="1"/>
</dbReference>
<name>A0A1G6HTE4_9BACL</name>
<dbReference type="Gene3D" id="3.50.30.20">
    <property type="entry name" value="Carbamoyl-phosphate synthase small subunit, N-terminal domain"/>
    <property type="match status" value="1"/>
</dbReference>
<comment type="function">
    <text evidence="11">Small subunit of the glutamine-dependent carbamoyl phosphate synthetase (CPSase). CPSase catalyzes the formation of carbamoyl phosphate from the ammonia moiety of glutamine, carbonate, and phosphate donated by ATP, constituting the first step of 2 biosynthetic pathways, one leading to arginine and/or urea and the other to pyrimidine nucleotides. The small subunit (glutamine amidotransferase) binds and cleaves glutamine to supply the large subunit with the substrate ammonia.</text>
</comment>
<feature type="binding site" evidence="11">
    <location>
        <position position="289"/>
    </location>
    <ligand>
        <name>L-glutamine</name>
        <dbReference type="ChEBI" id="CHEBI:58359"/>
    </ligand>
</feature>
<evidence type="ECO:0000256" key="4">
    <source>
        <dbReference type="ARBA" id="ARBA00022598"/>
    </source>
</evidence>
<dbReference type="PRINTS" id="PR00097">
    <property type="entry name" value="ANTSNTHASEII"/>
</dbReference>
<accession>A0A1G6HTE4</accession>
<dbReference type="InterPro" id="IPR017926">
    <property type="entry name" value="GATASE"/>
</dbReference>
<feature type="binding site" evidence="11">
    <location>
        <position position="251"/>
    </location>
    <ligand>
        <name>L-glutamine</name>
        <dbReference type="ChEBI" id="CHEBI:58359"/>
    </ligand>
</feature>
<dbReference type="CDD" id="cd01744">
    <property type="entry name" value="GATase1_CPSase"/>
    <property type="match status" value="1"/>
</dbReference>
<dbReference type="GO" id="GO:0044205">
    <property type="term" value="P:'de novo' UMP biosynthetic process"/>
    <property type="evidence" value="ECO:0007669"/>
    <property type="project" value="UniProtKB-UniRule"/>
</dbReference>
<keyword evidence="11" id="KW-0028">Amino-acid biosynthesis</keyword>
<comment type="similarity">
    <text evidence="3 11">Belongs to the CarA family.</text>
</comment>
<feature type="binding site" evidence="11">
    <location>
        <position position="291"/>
    </location>
    <ligand>
        <name>L-glutamine</name>
        <dbReference type="ChEBI" id="CHEBI:58359"/>
    </ligand>
</feature>
<dbReference type="UniPathway" id="UPA00070">
    <property type="reaction ID" value="UER00115"/>
</dbReference>
<dbReference type="InterPro" id="IPR035686">
    <property type="entry name" value="CPSase_GATase1"/>
</dbReference>
<dbReference type="InterPro" id="IPR002474">
    <property type="entry name" value="CarbamoylP_synth_ssu_N"/>
</dbReference>
<evidence type="ECO:0000313" key="13">
    <source>
        <dbReference type="EMBL" id="SDB97105.1"/>
    </source>
</evidence>
<organism evidence="13 14">
    <name type="scientific">Melghirimyces thermohalophilus</name>
    <dbReference type="NCBI Taxonomy" id="1236220"/>
    <lineage>
        <taxon>Bacteria</taxon>
        <taxon>Bacillati</taxon>
        <taxon>Bacillota</taxon>
        <taxon>Bacilli</taxon>
        <taxon>Bacillales</taxon>
        <taxon>Thermoactinomycetaceae</taxon>
        <taxon>Melghirimyces</taxon>
    </lineage>
</organism>
<feature type="binding site" evidence="11">
    <location>
        <position position="220"/>
    </location>
    <ligand>
        <name>L-glutamine</name>
        <dbReference type="ChEBI" id="CHEBI:58359"/>
    </ligand>
</feature>
<dbReference type="SUPFAM" id="SSF52021">
    <property type="entry name" value="Carbamoyl phosphate synthetase, small subunit N-terminal domain"/>
    <property type="match status" value="1"/>
</dbReference>
<comment type="pathway">
    <text evidence="1 11">Pyrimidine metabolism; UMP biosynthesis via de novo pathway; (S)-dihydroorotate from bicarbonate: step 1/3.</text>
</comment>
<reference evidence="13 14" key="1">
    <citation type="submission" date="2016-10" db="EMBL/GenBank/DDBJ databases">
        <authorList>
            <person name="de Groot N.N."/>
        </authorList>
    </citation>
    <scope>NUCLEOTIDE SEQUENCE [LARGE SCALE GENOMIC DNA]</scope>
    <source>
        <strain evidence="13 14">DSM 45514</strain>
    </source>
</reference>
<dbReference type="FunFam" id="3.50.30.20:FF:000001">
    <property type="entry name" value="Carbamoyl-phosphate synthase small chain"/>
    <property type="match status" value="1"/>
</dbReference>
<evidence type="ECO:0000256" key="6">
    <source>
        <dbReference type="ARBA" id="ARBA00022840"/>
    </source>
</evidence>
<dbReference type="NCBIfam" id="NF009475">
    <property type="entry name" value="PRK12838.1"/>
    <property type="match status" value="1"/>
</dbReference>
<evidence type="ECO:0000256" key="5">
    <source>
        <dbReference type="ARBA" id="ARBA00022741"/>
    </source>
</evidence>
<keyword evidence="5 11" id="KW-0547">Nucleotide-binding</keyword>
<keyword evidence="11" id="KW-0055">Arginine biosynthesis</keyword>
<dbReference type="EC" id="6.3.5.5" evidence="11"/>
<keyword evidence="14" id="KW-1185">Reference proteome</keyword>
<dbReference type="GO" id="GO:0006207">
    <property type="term" value="P:'de novo' pyrimidine nucleobase biosynthetic process"/>
    <property type="evidence" value="ECO:0007669"/>
    <property type="project" value="InterPro"/>
</dbReference>
<sequence>MMRAKLLLADGTRLEGEGFGAETDTWGEVVFNTGMTGYQEILTDPSYCGQIVIMTYPLIGNYGMNRHDIEAQRPFVHGLVVREQAKGPSNWRNEQTLDRWLKEYGIPGIAGVDTRMLTRKIRARGTMKGILTTGGASWETLAERFQSHTLMRDQVARVSTRSIHASPGYGPRVVLMDFGAKYGIQRELTRRGCDVVVVPWDTSAGEIDQLAPDGIMLSNGPGNPKDVPEAIETVRRLVEKVPLFGICLGHQLFALACGADTEKMTFGHRGSNHPVKDLETGHTVITSQNHGYSVRKDSLKGTELILTHTALNDGTCEGLKHRRLPAFSVQYHPEAAPGPLDTGDLFDRFIGLMEERKQEQEGTVHA</sequence>
<evidence type="ECO:0000256" key="7">
    <source>
        <dbReference type="ARBA" id="ARBA00022962"/>
    </source>
</evidence>
<evidence type="ECO:0000256" key="9">
    <source>
        <dbReference type="ARBA" id="ARBA00048816"/>
    </source>
</evidence>
<keyword evidence="4 11" id="KW-0436">Ligase</keyword>
<dbReference type="STRING" id="1236220.SAMN04488112_101210"/>
<keyword evidence="6 11" id="KW-0067">ATP-binding</keyword>
<feature type="active site" evidence="11">
    <location>
        <position position="334"/>
    </location>
</feature>
<dbReference type="PRINTS" id="PR00099">
    <property type="entry name" value="CPSGATASE"/>
</dbReference>
<keyword evidence="7 11" id="KW-0315">Glutamine amidotransferase</keyword>
<dbReference type="FunFam" id="3.40.50.880:FF:000029">
    <property type="entry name" value="Carbamoyl-phosphate synthase small chain"/>
    <property type="match status" value="1"/>
</dbReference>
<protein>
    <recommendedName>
        <fullName evidence="11">Carbamoyl phosphate synthase small chain</fullName>
        <ecNumber evidence="11">6.3.5.5</ecNumber>
    </recommendedName>
    <alternativeName>
        <fullName evidence="11">Carbamoyl phosphate synthetase glutamine chain</fullName>
    </alternativeName>
</protein>
<evidence type="ECO:0000256" key="1">
    <source>
        <dbReference type="ARBA" id="ARBA00004812"/>
    </source>
</evidence>
<comment type="subunit">
    <text evidence="11">Composed of two chains; the small (or glutamine) chain promotes the hydrolysis of glutamine to ammonia, which is used by the large (or ammonia) chain to synthesize carbamoyl phosphate. Tetramer of heterodimers (alpha,beta)4.</text>
</comment>
<dbReference type="PRINTS" id="PR00096">
    <property type="entry name" value="GATASE"/>
</dbReference>
<comment type="pathway">
    <text evidence="2 11">Amino-acid biosynthesis; L-arginine biosynthesis; carbamoyl phosphate from bicarbonate: step 1/1.</text>
</comment>
<dbReference type="UniPathway" id="UPA00068">
    <property type="reaction ID" value="UER00171"/>
</dbReference>
<dbReference type="EMBL" id="FMZA01000001">
    <property type="protein sequence ID" value="SDB97105.1"/>
    <property type="molecule type" value="Genomic_DNA"/>
</dbReference>
<dbReference type="GO" id="GO:0006526">
    <property type="term" value="P:L-arginine biosynthetic process"/>
    <property type="evidence" value="ECO:0007669"/>
    <property type="project" value="UniProtKB-UniRule"/>
</dbReference>
<dbReference type="GO" id="GO:0004359">
    <property type="term" value="F:glutaminase activity"/>
    <property type="evidence" value="ECO:0007669"/>
    <property type="project" value="RHEA"/>
</dbReference>
<dbReference type="PANTHER" id="PTHR43418">
    <property type="entry name" value="MULTIFUNCTIONAL TRYPTOPHAN BIOSYNTHESIS PROTEIN-RELATED"/>
    <property type="match status" value="1"/>
</dbReference>
<dbReference type="Pfam" id="PF00117">
    <property type="entry name" value="GATase"/>
    <property type="match status" value="1"/>
</dbReference>
<dbReference type="HAMAP" id="MF_01209">
    <property type="entry name" value="CPSase_S_chain"/>
    <property type="match status" value="1"/>
</dbReference>
<dbReference type="Gene3D" id="3.40.50.880">
    <property type="match status" value="1"/>
</dbReference>
<dbReference type="InterPro" id="IPR036480">
    <property type="entry name" value="CarbP_synth_ssu_N_sf"/>
</dbReference>
<dbReference type="GO" id="GO:0005524">
    <property type="term" value="F:ATP binding"/>
    <property type="evidence" value="ECO:0007669"/>
    <property type="project" value="UniProtKB-UniRule"/>
</dbReference>
<dbReference type="GO" id="GO:0006541">
    <property type="term" value="P:glutamine metabolic process"/>
    <property type="evidence" value="ECO:0007669"/>
    <property type="project" value="InterPro"/>
</dbReference>
<feature type="domain" description="Carbamoyl-phosphate synthase small subunit N-terminal" evidence="12">
    <location>
        <begin position="2"/>
        <end position="132"/>
    </location>
</feature>
<dbReference type="InterPro" id="IPR006274">
    <property type="entry name" value="CarbamoylP_synth_ssu"/>
</dbReference>
<dbReference type="SMART" id="SM01097">
    <property type="entry name" value="CPSase_sm_chain"/>
    <property type="match status" value="1"/>
</dbReference>
<evidence type="ECO:0000256" key="3">
    <source>
        <dbReference type="ARBA" id="ARBA00007800"/>
    </source>
</evidence>
<dbReference type="InterPro" id="IPR050472">
    <property type="entry name" value="Anth_synth/Amidotransfase"/>
</dbReference>
<evidence type="ECO:0000313" key="14">
    <source>
        <dbReference type="Proteomes" id="UP000199387"/>
    </source>
</evidence>
<dbReference type="NCBIfam" id="TIGR01368">
    <property type="entry name" value="CPSaseIIsmall"/>
    <property type="match status" value="1"/>
</dbReference>
<dbReference type="InterPro" id="IPR029062">
    <property type="entry name" value="Class_I_gatase-like"/>
</dbReference>
<evidence type="ECO:0000256" key="2">
    <source>
        <dbReference type="ARBA" id="ARBA00005077"/>
    </source>
</evidence>
<evidence type="ECO:0000256" key="10">
    <source>
        <dbReference type="ARBA" id="ARBA00049285"/>
    </source>
</evidence>
<feature type="binding site" evidence="11">
    <location>
        <position position="248"/>
    </location>
    <ligand>
        <name>L-glutamine</name>
        <dbReference type="ChEBI" id="CHEBI:58359"/>
    </ligand>
</feature>
<dbReference type="SUPFAM" id="SSF52317">
    <property type="entry name" value="Class I glutamine amidotransferase-like"/>
    <property type="match status" value="1"/>
</dbReference>
<keyword evidence="8 11" id="KW-0665">Pyrimidine biosynthesis</keyword>
<feature type="binding site" evidence="11">
    <location>
        <position position="222"/>
    </location>
    <ligand>
        <name>L-glutamine</name>
        <dbReference type="ChEBI" id="CHEBI:58359"/>
    </ligand>
</feature>
<feature type="binding site" evidence="11">
    <location>
        <position position="46"/>
    </location>
    <ligand>
        <name>L-glutamine</name>
        <dbReference type="ChEBI" id="CHEBI:58359"/>
    </ligand>
</feature>